<comment type="caution">
    <text evidence="10">The sequence shown here is derived from an EMBL/GenBank/DDBJ whole genome shotgun (WGS) entry which is preliminary data.</text>
</comment>
<sequence>MASLHRFNDAFWGAYLLLIFLPLIIKPFPYRSLFFAPILALTAYVLCTTTTGTYNGDYHLALGWLTLFCSASDYIVFTDVQRTLRRVSLNPAVPPPDSGPIEDASLWRRVWWAAALLGSPRGVGWSHEPVSALPPHPSASTPKFTFVSQRLARAVGFFLLHDACNLHRFIVGASWGMSAYTALVIGTSILSAGSVALGFSGPEEWPPLFGGPREARSIRRFWGRAWHQLMRRARPLFLLNRSSLCTGSTSHTMCSALAFFMLQACAITLEDLLIFLGKRAGMRESRATRAVGYAWTWAWFALVLPVCQVPLVRAGLMEEALPVSVLAGLWRGEWVLEPREGR</sequence>
<evidence type="ECO:0000256" key="4">
    <source>
        <dbReference type="ARBA" id="ARBA00022679"/>
    </source>
</evidence>
<comment type="similarity">
    <text evidence="3">Belongs to the wax synthase family.</text>
</comment>
<dbReference type="Proteomes" id="UP001215280">
    <property type="component" value="Unassembled WGS sequence"/>
</dbReference>
<evidence type="ECO:0000256" key="3">
    <source>
        <dbReference type="ARBA" id="ARBA00007282"/>
    </source>
</evidence>
<dbReference type="PANTHER" id="PTHR31595">
    <property type="entry name" value="LONG-CHAIN-ALCOHOL O-FATTY-ACYLTRANSFERASE 3-RELATED"/>
    <property type="match status" value="1"/>
</dbReference>
<keyword evidence="7 8" id="KW-0472">Membrane</keyword>
<gene>
    <name evidence="10" type="ORF">DFH07DRAFT_948222</name>
</gene>
<comment type="subcellular location">
    <subcellularLocation>
        <location evidence="1">Membrane</location>
        <topology evidence="1">Multi-pass membrane protein</topology>
    </subcellularLocation>
</comment>
<dbReference type="PANTHER" id="PTHR31595:SF57">
    <property type="entry name" value="OS04G0481900 PROTEIN"/>
    <property type="match status" value="1"/>
</dbReference>
<proteinExistence type="inferred from homology"/>
<evidence type="ECO:0000259" key="9">
    <source>
        <dbReference type="Pfam" id="PF13813"/>
    </source>
</evidence>
<keyword evidence="6 8" id="KW-1133">Transmembrane helix</keyword>
<feature type="transmembrane region" description="Helical" evidence="8">
    <location>
        <begin position="32"/>
        <end position="52"/>
    </location>
</feature>
<keyword evidence="5 8" id="KW-0812">Transmembrane</keyword>
<evidence type="ECO:0000256" key="1">
    <source>
        <dbReference type="ARBA" id="ARBA00004141"/>
    </source>
</evidence>
<name>A0AAD7KGT3_9AGAR</name>
<reference evidence="10" key="1">
    <citation type="submission" date="2023-03" db="EMBL/GenBank/DDBJ databases">
        <title>Massive genome expansion in bonnet fungi (Mycena s.s.) driven by repeated elements and novel gene families across ecological guilds.</title>
        <authorList>
            <consortium name="Lawrence Berkeley National Laboratory"/>
            <person name="Harder C.B."/>
            <person name="Miyauchi S."/>
            <person name="Viragh M."/>
            <person name="Kuo A."/>
            <person name="Thoen E."/>
            <person name="Andreopoulos B."/>
            <person name="Lu D."/>
            <person name="Skrede I."/>
            <person name="Drula E."/>
            <person name="Henrissat B."/>
            <person name="Morin E."/>
            <person name="Kohler A."/>
            <person name="Barry K."/>
            <person name="LaButti K."/>
            <person name="Morin E."/>
            <person name="Salamov A."/>
            <person name="Lipzen A."/>
            <person name="Mereny Z."/>
            <person name="Hegedus B."/>
            <person name="Baldrian P."/>
            <person name="Stursova M."/>
            <person name="Weitz H."/>
            <person name="Taylor A."/>
            <person name="Grigoriev I.V."/>
            <person name="Nagy L.G."/>
            <person name="Martin F."/>
            <person name="Kauserud H."/>
        </authorList>
    </citation>
    <scope>NUCLEOTIDE SEQUENCE</scope>
    <source>
        <strain evidence="10">CBHHK188m</strain>
    </source>
</reference>
<dbReference type="GO" id="GO:0016020">
    <property type="term" value="C:membrane"/>
    <property type="evidence" value="ECO:0007669"/>
    <property type="project" value="UniProtKB-SubCell"/>
</dbReference>
<feature type="transmembrane region" description="Helical" evidence="8">
    <location>
        <begin position="58"/>
        <end position="77"/>
    </location>
</feature>
<dbReference type="AlphaFoldDB" id="A0AAD7KGT3"/>
<evidence type="ECO:0000313" key="11">
    <source>
        <dbReference type="Proteomes" id="UP001215280"/>
    </source>
</evidence>
<feature type="transmembrane region" description="Helical" evidence="8">
    <location>
        <begin position="177"/>
        <end position="199"/>
    </location>
</feature>
<dbReference type="InterPro" id="IPR044851">
    <property type="entry name" value="Wax_synthase"/>
</dbReference>
<keyword evidence="4" id="KW-0808">Transferase</keyword>
<protein>
    <recommendedName>
        <fullName evidence="9">Wax synthase domain-containing protein</fullName>
    </recommendedName>
</protein>
<dbReference type="GO" id="GO:0008374">
    <property type="term" value="F:O-acyltransferase activity"/>
    <property type="evidence" value="ECO:0007669"/>
    <property type="project" value="InterPro"/>
</dbReference>
<dbReference type="GO" id="GO:0006629">
    <property type="term" value="P:lipid metabolic process"/>
    <property type="evidence" value="ECO:0007669"/>
    <property type="project" value="InterPro"/>
</dbReference>
<feature type="domain" description="Wax synthase" evidence="9">
    <location>
        <begin position="205"/>
        <end position="233"/>
    </location>
</feature>
<feature type="transmembrane region" description="Helical" evidence="8">
    <location>
        <begin position="256"/>
        <end position="276"/>
    </location>
</feature>
<evidence type="ECO:0000256" key="5">
    <source>
        <dbReference type="ARBA" id="ARBA00022692"/>
    </source>
</evidence>
<evidence type="ECO:0000256" key="6">
    <source>
        <dbReference type="ARBA" id="ARBA00022989"/>
    </source>
</evidence>
<evidence type="ECO:0000256" key="2">
    <source>
        <dbReference type="ARBA" id="ARBA00005179"/>
    </source>
</evidence>
<dbReference type="EMBL" id="JARJLG010000001">
    <property type="protein sequence ID" value="KAJ7785141.1"/>
    <property type="molecule type" value="Genomic_DNA"/>
</dbReference>
<keyword evidence="11" id="KW-1185">Reference proteome</keyword>
<evidence type="ECO:0000313" key="10">
    <source>
        <dbReference type="EMBL" id="KAJ7785141.1"/>
    </source>
</evidence>
<comment type="pathway">
    <text evidence="2">Secondary metabolite biosynthesis.</text>
</comment>
<evidence type="ECO:0000256" key="8">
    <source>
        <dbReference type="SAM" id="Phobius"/>
    </source>
</evidence>
<feature type="transmembrane region" description="Helical" evidence="8">
    <location>
        <begin position="297"/>
        <end position="316"/>
    </location>
</feature>
<evidence type="ECO:0000256" key="7">
    <source>
        <dbReference type="ARBA" id="ARBA00023136"/>
    </source>
</evidence>
<accession>A0AAD7KGT3</accession>
<dbReference type="Pfam" id="PF13813">
    <property type="entry name" value="MBOAT_2"/>
    <property type="match status" value="1"/>
</dbReference>
<organism evidence="10 11">
    <name type="scientific">Mycena maculata</name>
    <dbReference type="NCBI Taxonomy" id="230809"/>
    <lineage>
        <taxon>Eukaryota</taxon>
        <taxon>Fungi</taxon>
        <taxon>Dikarya</taxon>
        <taxon>Basidiomycota</taxon>
        <taxon>Agaricomycotina</taxon>
        <taxon>Agaricomycetes</taxon>
        <taxon>Agaricomycetidae</taxon>
        <taxon>Agaricales</taxon>
        <taxon>Marasmiineae</taxon>
        <taxon>Mycenaceae</taxon>
        <taxon>Mycena</taxon>
    </lineage>
</organism>
<dbReference type="InterPro" id="IPR032805">
    <property type="entry name" value="Wax_synthase_dom"/>
</dbReference>
<feature type="transmembrane region" description="Helical" evidence="8">
    <location>
        <begin position="6"/>
        <end position="25"/>
    </location>
</feature>